<dbReference type="PANTHER" id="PTHR34072">
    <property type="entry name" value="ENZYMATIC POLYPROTEIN-RELATED"/>
    <property type="match status" value="1"/>
</dbReference>
<feature type="domain" description="Reverse transcriptase RNase H-like" evidence="7">
    <location>
        <begin position="374"/>
        <end position="418"/>
    </location>
</feature>
<keyword evidence="4" id="KW-0255">Endonuclease</keyword>
<keyword evidence="6 8" id="KW-0695">RNA-directed DNA polymerase</keyword>
<dbReference type="Pfam" id="PF17917">
    <property type="entry name" value="RT_RNaseH"/>
    <property type="match status" value="1"/>
</dbReference>
<dbReference type="GO" id="GO:0003964">
    <property type="term" value="F:RNA-directed DNA polymerase activity"/>
    <property type="evidence" value="ECO:0007669"/>
    <property type="project" value="UniProtKB-KW"/>
</dbReference>
<dbReference type="InterPro" id="IPR043502">
    <property type="entry name" value="DNA/RNA_pol_sf"/>
</dbReference>
<dbReference type="SUPFAM" id="SSF56672">
    <property type="entry name" value="DNA/RNA polymerases"/>
    <property type="match status" value="1"/>
</dbReference>
<evidence type="ECO:0000256" key="6">
    <source>
        <dbReference type="ARBA" id="ARBA00022918"/>
    </source>
</evidence>
<keyword evidence="2" id="KW-0548">Nucleotidyltransferase</keyword>
<evidence type="ECO:0000313" key="8">
    <source>
        <dbReference type="EMBL" id="GEU91509.1"/>
    </source>
</evidence>
<dbReference type="EMBL" id="BKCJ010010420">
    <property type="protein sequence ID" value="GEU91509.1"/>
    <property type="molecule type" value="Genomic_DNA"/>
</dbReference>
<protein>
    <submittedName>
        <fullName evidence="8">Putative reverse transcriptase domain-containing protein</fullName>
    </submittedName>
</protein>
<dbReference type="PANTHER" id="PTHR34072:SF52">
    <property type="entry name" value="RIBONUCLEASE H"/>
    <property type="match status" value="1"/>
</dbReference>
<dbReference type="GO" id="GO:0016787">
    <property type="term" value="F:hydrolase activity"/>
    <property type="evidence" value="ECO:0007669"/>
    <property type="project" value="UniProtKB-KW"/>
</dbReference>
<evidence type="ECO:0000256" key="1">
    <source>
        <dbReference type="ARBA" id="ARBA00022679"/>
    </source>
</evidence>
<evidence type="ECO:0000256" key="5">
    <source>
        <dbReference type="ARBA" id="ARBA00022801"/>
    </source>
</evidence>
<gene>
    <name evidence="8" type="ORF">Tci_063487</name>
</gene>
<name>A0A6L2P1N3_TANCI</name>
<dbReference type="AlphaFoldDB" id="A0A6L2P1N3"/>
<evidence type="ECO:0000256" key="3">
    <source>
        <dbReference type="ARBA" id="ARBA00022722"/>
    </source>
</evidence>
<evidence type="ECO:0000256" key="4">
    <source>
        <dbReference type="ARBA" id="ARBA00022759"/>
    </source>
</evidence>
<dbReference type="InterPro" id="IPR041373">
    <property type="entry name" value="RT_RNaseH"/>
</dbReference>
<reference evidence="8" key="1">
    <citation type="journal article" date="2019" name="Sci. Rep.">
        <title>Draft genome of Tanacetum cinerariifolium, the natural source of mosquito coil.</title>
        <authorList>
            <person name="Yamashiro T."/>
            <person name="Shiraishi A."/>
            <person name="Satake H."/>
            <person name="Nakayama K."/>
        </authorList>
    </citation>
    <scope>NUCLEOTIDE SEQUENCE</scope>
</reference>
<keyword evidence="3" id="KW-0540">Nuclease</keyword>
<evidence type="ECO:0000259" key="7">
    <source>
        <dbReference type="Pfam" id="PF17917"/>
    </source>
</evidence>
<keyword evidence="1" id="KW-0808">Transferase</keyword>
<evidence type="ECO:0000256" key="2">
    <source>
        <dbReference type="ARBA" id="ARBA00022695"/>
    </source>
</evidence>
<dbReference type="GO" id="GO:0004519">
    <property type="term" value="F:endonuclease activity"/>
    <property type="evidence" value="ECO:0007669"/>
    <property type="project" value="UniProtKB-KW"/>
</dbReference>
<sequence>MSEMDIDSLTIKQYLILTEGNQAPWMVKPEFRRTIKKNIEEMTIVEYMQNLGYKYPSKINTQYDLPPLLPCFEPIQPHTQDRYEPLDDDTELVYEDKSKISKQAMSDNIDNHKPLAPKPQHEELSPEVDLDEWLEIEMEKCMVRQCKESEEDTFIDILKSLMHECKAVYKGASSCGTNEIQGRSIVTVKEERDILGTLRGYDAIYEKGENGMLKKWMCFPDHERQSIRGNCMTFADFLKFDVEVDFGKTRDDPYTTRFNKYKEESDNKIEQLANEYDLREEEQWESGIEKIDYEPPFVKSETFEVKRYSFNNRKSFVGITKQSNDAPSLGRVNGSRFMRMIMKEMDANGRAIRKMFFQQGIGIRSLLGSLSCGKQNEKVIVYASCQLKILEKNYTTHDLELGGVVFSLKMWRHYLYGMNDYDYEIRYHPEKANVVANALNQKEMINPLGIRALIMIIDLNLSSQILNAQAEAMKEENLKEENLCDMSKEFKIRANGTLCIEKWS</sequence>
<proteinExistence type="predicted"/>
<comment type="caution">
    <text evidence="8">The sequence shown here is derived from an EMBL/GenBank/DDBJ whole genome shotgun (WGS) entry which is preliminary data.</text>
</comment>
<keyword evidence="5" id="KW-0378">Hydrolase</keyword>
<organism evidence="8">
    <name type="scientific">Tanacetum cinerariifolium</name>
    <name type="common">Dalmatian daisy</name>
    <name type="synonym">Chrysanthemum cinerariifolium</name>
    <dbReference type="NCBI Taxonomy" id="118510"/>
    <lineage>
        <taxon>Eukaryota</taxon>
        <taxon>Viridiplantae</taxon>
        <taxon>Streptophyta</taxon>
        <taxon>Embryophyta</taxon>
        <taxon>Tracheophyta</taxon>
        <taxon>Spermatophyta</taxon>
        <taxon>Magnoliopsida</taxon>
        <taxon>eudicotyledons</taxon>
        <taxon>Gunneridae</taxon>
        <taxon>Pentapetalae</taxon>
        <taxon>asterids</taxon>
        <taxon>campanulids</taxon>
        <taxon>Asterales</taxon>
        <taxon>Asteraceae</taxon>
        <taxon>Asteroideae</taxon>
        <taxon>Anthemideae</taxon>
        <taxon>Anthemidinae</taxon>
        <taxon>Tanacetum</taxon>
    </lineage>
</organism>
<accession>A0A6L2P1N3</accession>